<sequence>MRSDPPQAGLYIIRPKDAPGQALLIGPIERIFPPPTVPVRVGDKLIDRWLLKNAKDNTFNVFAGRGNLNDYKWINKVDNALFVSPDKEPDNFRFESAGNGLVTIGIPSKDLLLTLGDEVPQLTFKPANGSSAQRFELIQILRD</sequence>
<organism evidence="1 2">
    <name type="scientific">Clathrus columnatus</name>
    <dbReference type="NCBI Taxonomy" id="1419009"/>
    <lineage>
        <taxon>Eukaryota</taxon>
        <taxon>Fungi</taxon>
        <taxon>Dikarya</taxon>
        <taxon>Basidiomycota</taxon>
        <taxon>Agaricomycotina</taxon>
        <taxon>Agaricomycetes</taxon>
        <taxon>Phallomycetidae</taxon>
        <taxon>Phallales</taxon>
        <taxon>Clathraceae</taxon>
        <taxon>Clathrus</taxon>
    </lineage>
</organism>
<dbReference type="AlphaFoldDB" id="A0AAV5AK05"/>
<gene>
    <name evidence="1" type="ORF">Clacol_007698</name>
</gene>
<evidence type="ECO:0000313" key="2">
    <source>
        <dbReference type="Proteomes" id="UP001050691"/>
    </source>
</evidence>
<proteinExistence type="predicted"/>
<accession>A0AAV5AK05</accession>
<keyword evidence="2" id="KW-1185">Reference proteome</keyword>
<name>A0AAV5AK05_9AGAM</name>
<dbReference type="EMBL" id="BPWL01000008">
    <property type="protein sequence ID" value="GJJ13444.1"/>
    <property type="molecule type" value="Genomic_DNA"/>
</dbReference>
<comment type="caution">
    <text evidence="1">The sequence shown here is derived from an EMBL/GenBank/DDBJ whole genome shotgun (WGS) entry which is preliminary data.</text>
</comment>
<protein>
    <submittedName>
        <fullName evidence="1">Uncharacterized protein</fullName>
    </submittedName>
</protein>
<evidence type="ECO:0000313" key="1">
    <source>
        <dbReference type="EMBL" id="GJJ13444.1"/>
    </source>
</evidence>
<reference evidence="1" key="1">
    <citation type="submission" date="2021-10" db="EMBL/GenBank/DDBJ databases">
        <title>De novo Genome Assembly of Clathrus columnatus (Basidiomycota, Fungi) Using Illumina and Nanopore Sequence Data.</title>
        <authorList>
            <person name="Ogiso-Tanaka E."/>
            <person name="Itagaki H."/>
            <person name="Hosoya T."/>
            <person name="Hosaka K."/>
        </authorList>
    </citation>
    <scope>NUCLEOTIDE SEQUENCE</scope>
    <source>
        <strain evidence="1">MO-923</strain>
    </source>
</reference>
<dbReference type="Proteomes" id="UP001050691">
    <property type="component" value="Unassembled WGS sequence"/>
</dbReference>